<keyword evidence="1" id="KW-0802">TPR repeat</keyword>
<dbReference type="Pfam" id="PF13365">
    <property type="entry name" value="Trypsin_2"/>
    <property type="match status" value="1"/>
</dbReference>
<evidence type="ECO:0000313" key="7">
    <source>
        <dbReference type="Proteomes" id="UP001596087"/>
    </source>
</evidence>
<keyword evidence="3" id="KW-0472">Membrane</keyword>
<dbReference type="EMBL" id="JBHSKD010000002">
    <property type="protein sequence ID" value="MFC5175209.1"/>
    <property type="molecule type" value="Genomic_DNA"/>
</dbReference>
<feature type="signal peptide" evidence="4">
    <location>
        <begin position="1"/>
        <end position="39"/>
    </location>
</feature>
<feature type="compositionally biased region" description="Pro residues" evidence="2">
    <location>
        <begin position="423"/>
        <end position="439"/>
    </location>
</feature>
<name>A0ABW0BD25_9ACTN</name>
<feature type="region of interest" description="Disordered" evidence="2">
    <location>
        <begin position="411"/>
        <end position="472"/>
    </location>
</feature>
<feature type="compositionally biased region" description="Low complexity" evidence="2">
    <location>
        <begin position="441"/>
        <end position="453"/>
    </location>
</feature>
<gene>
    <name evidence="6" type="ORF">ACFPGP_00915</name>
</gene>
<feature type="compositionally biased region" description="Polar residues" evidence="2">
    <location>
        <begin position="236"/>
        <end position="255"/>
    </location>
</feature>
<dbReference type="InterPro" id="IPR009003">
    <property type="entry name" value="Peptidase_S1_PA"/>
</dbReference>
<evidence type="ECO:0000259" key="5">
    <source>
        <dbReference type="Pfam" id="PF13240"/>
    </source>
</evidence>
<feature type="domain" description="Zinc-ribbon" evidence="5">
    <location>
        <begin position="479"/>
        <end position="501"/>
    </location>
</feature>
<feature type="chain" id="PRO_5046831835" evidence="4">
    <location>
        <begin position="40"/>
        <end position="513"/>
    </location>
</feature>
<proteinExistence type="predicted"/>
<dbReference type="RefSeq" id="WP_378585608.1">
    <property type="nucleotide sequence ID" value="NZ_JBHSKD010000002.1"/>
</dbReference>
<protein>
    <submittedName>
        <fullName evidence="6">Trypsin-like peptidase domain-containing protein</fullName>
    </submittedName>
</protein>
<dbReference type="InterPro" id="IPR019734">
    <property type="entry name" value="TPR_rpt"/>
</dbReference>
<dbReference type="Proteomes" id="UP001596087">
    <property type="component" value="Unassembled WGS sequence"/>
</dbReference>
<dbReference type="InterPro" id="IPR018114">
    <property type="entry name" value="TRYPSIN_HIS"/>
</dbReference>
<reference evidence="7" key="1">
    <citation type="journal article" date="2019" name="Int. J. Syst. Evol. Microbiol.">
        <title>The Global Catalogue of Microorganisms (GCM) 10K type strain sequencing project: providing services to taxonomists for standard genome sequencing and annotation.</title>
        <authorList>
            <consortium name="The Broad Institute Genomics Platform"/>
            <consortium name="The Broad Institute Genome Sequencing Center for Infectious Disease"/>
            <person name="Wu L."/>
            <person name="Ma J."/>
        </authorList>
    </citation>
    <scope>NUCLEOTIDE SEQUENCE [LARGE SCALE GENOMIC DNA]</scope>
    <source>
        <strain evidence="7">DFY41</strain>
    </source>
</reference>
<keyword evidence="3" id="KW-0812">Transmembrane</keyword>
<sequence>MKCTARQAGPLRRLRWLSSGVLVAAMVAIPMGHAPAAHAASTTDLQYVNAVVNASLAHVQVTWKGWLVLDRDVTLWGNWYEAKGVYGPWIVKTTCSGYVASPDGAVVTAGHCVDAQGMAGGTGAILARAVQGITSNPAHQAMAYSALAANASIEGTQSGSPPDRTVRTTVPALSMKARPTSVQDVQPFVDGDVALLTVNGLEAPTLPLADAEPESGVAVVASGYSGAVSEVVDSDTPPSFNEGSVSGTETVNGTPFTSISARTSPGMSGGPVVDMDGNVVGTVSWAPAGSESSSDFMTTVGSLTSILEGNGVDNTLGEAEQAYRDGLSYYFQSRYHDAVAEFDAALALQPGWRMVTEFRQQAVTSYPDDVAPPQSDEGGGVPVWVYAVGGAVVLLIVAGTGLFLVRRRRTPPTPMSPTVMSAPPAPEPVAPPVAAPPAPSTVAQGPAAPVAAPVAPPAPEPEQVVTPPAPAPSAGQHVFCPNCGSKHAPGVHYCEECGQPLFPATVPTEQETS</sequence>
<dbReference type="Pfam" id="PF13240">
    <property type="entry name" value="Zn_Ribbon_1"/>
    <property type="match status" value="1"/>
</dbReference>
<dbReference type="PROSITE" id="PS00134">
    <property type="entry name" value="TRYPSIN_HIS"/>
    <property type="match status" value="1"/>
</dbReference>
<evidence type="ECO:0000313" key="6">
    <source>
        <dbReference type="EMBL" id="MFC5175209.1"/>
    </source>
</evidence>
<evidence type="ECO:0000256" key="1">
    <source>
        <dbReference type="PROSITE-ProRule" id="PRU00339"/>
    </source>
</evidence>
<organism evidence="6 7">
    <name type="scientific">Nocardioides taihuensis</name>
    <dbReference type="NCBI Taxonomy" id="1835606"/>
    <lineage>
        <taxon>Bacteria</taxon>
        <taxon>Bacillati</taxon>
        <taxon>Actinomycetota</taxon>
        <taxon>Actinomycetes</taxon>
        <taxon>Propionibacteriales</taxon>
        <taxon>Nocardioidaceae</taxon>
        <taxon>Nocardioides</taxon>
    </lineage>
</organism>
<accession>A0ABW0BD25</accession>
<feature type="region of interest" description="Disordered" evidence="2">
    <location>
        <begin position="233"/>
        <end position="255"/>
    </location>
</feature>
<keyword evidence="7" id="KW-1185">Reference proteome</keyword>
<feature type="repeat" description="TPR" evidence="1">
    <location>
        <begin position="319"/>
        <end position="352"/>
    </location>
</feature>
<evidence type="ECO:0000256" key="4">
    <source>
        <dbReference type="SAM" id="SignalP"/>
    </source>
</evidence>
<comment type="caution">
    <text evidence="6">The sequence shown here is derived from an EMBL/GenBank/DDBJ whole genome shotgun (WGS) entry which is preliminary data.</text>
</comment>
<dbReference type="SUPFAM" id="SSF50494">
    <property type="entry name" value="Trypsin-like serine proteases"/>
    <property type="match status" value="1"/>
</dbReference>
<dbReference type="Gene3D" id="2.40.10.120">
    <property type="match status" value="1"/>
</dbReference>
<evidence type="ECO:0000256" key="2">
    <source>
        <dbReference type="SAM" id="MobiDB-lite"/>
    </source>
</evidence>
<evidence type="ECO:0000256" key="3">
    <source>
        <dbReference type="SAM" id="Phobius"/>
    </source>
</evidence>
<keyword evidence="4" id="KW-0732">Signal</keyword>
<dbReference type="PROSITE" id="PS50005">
    <property type="entry name" value="TPR"/>
    <property type="match status" value="1"/>
</dbReference>
<keyword evidence="3" id="KW-1133">Transmembrane helix</keyword>
<feature type="transmembrane region" description="Helical" evidence="3">
    <location>
        <begin position="383"/>
        <end position="405"/>
    </location>
</feature>
<dbReference type="InterPro" id="IPR026870">
    <property type="entry name" value="Zinc_ribbon_dom"/>
</dbReference>